<keyword evidence="2" id="KW-1185">Reference proteome</keyword>
<dbReference type="EMBL" id="CP114029">
    <property type="protein sequence ID" value="WAP67204.1"/>
    <property type="molecule type" value="Genomic_DNA"/>
</dbReference>
<sequence>MRPACTPASSEAPAATRFRIHYSDGDIRTIRDADPRAAREAGQRIGVTILKVKRDRTEEPR</sequence>
<evidence type="ECO:0000313" key="1">
    <source>
        <dbReference type="EMBL" id="WAP67204.1"/>
    </source>
</evidence>
<protein>
    <recommendedName>
        <fullName evidence="3">DUF2188 domain-containing protein</fullName>
    </recommendedName>
</protein>
<reference evidence="1" key="1">
    <citation type="submission" date="2022-12" db="EMBL/GenBank/DDBJ databases">
        <title>Jiella pelagia sp. nov., isolated from phosphonate enriched culture of Northwest Pacific surface seawater.</title>
        <authorList>
            <person name="Shin D.Y."/>
            <person name="Hwang C.Y."/>
        </authorList>
    </citation>
    <scope>NUCLEOTIDE SEQUENCE</scope>
    <source>
        <strain evidence="1">HL-NP1</strain>
    </source>
</reference>
<organism evidence="1 2">
    <name type="scientific">Jiella pelagia</name>
    <dbReference type="NCBI Taxonomy" id="2986949"/>
    <lineage>
        <taxon>Bacteria</taxon>
        <taxon>Pseudomonadati</taxon>
        <taxon>Pseudomonadota</taxon>
        <taxon>Alphaproteobacteria</taxon>
        <taxon>Hyphomicrobiales</taxon>
        <taxon>Aurantimonadaceae</taxon>
        <taxon>Jiella</taxon>
    </lineage>
</organism>
<gene>
    <name evidence="1" type="ORF">OH818_16640</name>
</gene>
<dbReference type="RefSeq" id="WP_268879655.1">
    <property type="nucleotide sequence ID" value="NZ_CP114029.1"/>
</dbReference>
<accession>A0ABY7BWV7</accession>
<evidence type="ECO:0000313" key="2">
    <source>
        <dbReference type="Proteomes" id="UP001164020"/>
    </source>
</evidence>
<proteinExistence type="predicted"/>
<name>A0ABY7BWV7_9HYPH</name>
<dbReference type="Proteomes" id="UP001164020">
    <property type="component" value="Chromosome"/>
</dbReference>
<evidence type="ECO:0008006" key="3">
    <source>
        <dbReference type="Google" id="ProtNLM"/>
    </source>
</evidence>